<organism evidence="2 3">
    <name type="scientific">Actinomadura coerulea</name>
    <dbReference type="NCBI Taxonomy" id="46159"/>
    <lineage>
        <taxon>Bacteria</taxon>
        <taxon>Bacillati</taxon>
        <taxon>Actinomycetota</taxon>
        <taxon>Actinomycetes</taxon>
        <taxon>Streptosporangiales</taxon>
        <taxon>Thermomonosporaceae</taxon>
        <taxon>Actinomadura</taxon>
    </lineage>
</organism>
<dbReference type="InterPro" id="IPR054186">
    <property type="entry name" value="DUF6891"/>
</dbReference>
<name>A0A7X0G3B4_9ACTN</name>
<dbReference type="AlphaFoldDB" id="A0A7X0G3B4"/>
<accession>A0A7X0G3B4</accession>
<dbReference type="Proteomes" id="UP000546324">
    <property type="component" value="Unassembled WGS sequence"/>
</dbReference>
<evidence type="ECO:0000313" key="2">
    <source>
        <dbReference type="EMBL" id="MBB6397957.1"/>
    </source>
</evidence>
<protein>
    <recommendedName>
        <fullName evidence="1">DUF6891 domain-containing protein</fullName>
    </recommendedName>
</protein>
<dbReference type="RefSeq" id="WP_185028576.1">
    <property type="nucleotide sequence ID" value="NZ_JACHMQ010000001.1"/>
</dbReference>
<proteinExistence type="predicted"/>
<evidence type="ECO:0000259" key="1">
    <source>
        <dbReference type="Pfam" id="PF21831"/>
    </source>
</evidence>
<sequence length="244" mass="27345">MPRTTDTPLTRLRAYAANLDEGYEDIDDLVELLDAHAEEHDLTVSPTELHTIAASTLIEAKTEFLLLLGYSGHDEPISPEDIVDQMVEMVEDAGVEYSQDAIEDTVDALWNAQVEEQRKWPEVTDNDLLERAFTRLWRTGIVAEENFTCCQSCGVTEIGGQIPEGSVMDGYTFFHEQDTESVLFDDELLLSYGTFGPESEPQKAVEVGERVVAALKTEGLRVEWDGSPAARITVFMKWRKRLVG</sequence>
<dbReference type="Pfam" id="PF21831">
    <property type="entry name" value="DUF6891"/>
    <property type="match status" value="1"/>
</dbReference>
<reference evidence="2 3" key="1">
    <citation type="submission" date="2020-08" db="EMBL/GenBank/DDBJ databases">
        <title>Sequencing the genomes of 1000 actinobacteria strains.</title>
        <authorList>
            <person name="Klenk H.-P."/>
        </authorList>
    </citation>
    <scope>NUCLEOTIDE SEQUENCE [LARGE SCALE GENOMIC DNA]</scope>
    <source>
        <strain evidence="2 3">DSM 43675</strain>
    </source>
</reference>
<dbReference type="EMBL" id="JACHMQ010000001">
    <property type="protein sequence ID" value="MBB6397957.1"/>
    <property type="molecule type" value="Genomic_DNA"/>
</dbReference>
<evidence type="ECO:0000313" key="3">
    <source>
        <dbReference type="Proteomes" id="UP000546324"/>
    </source>
</evidence>
<feature type="domain" description="DUF6891" evidence="1">
    <location>
        <begin position="78"/>
        <end position="242"/>
    </location>
</feature>
<gene>
    <name evidence="2" type="ORF">BKA00_004871</name>
</gene>
<keyword evidence="3" id="KW-1185">Reference proteome</keyword>
<comment type="caution">
    <text evidence="2">The sequence shown here is derived from an EMBL/GenBank/DDBJ whole genome shotgun (WGS) entry which is preliminary data.</text>
</comment>